<dbReference type="Gene3D" id="3.30.40.10">
    <property type="entry name" value="Zinc/RING finger domain, C3HC4 (zinc finger)"/>
    <property type="match status" value="1"/>
</dbReference>
<evidence type="ECO:0000259" key="6">
    <source>
        <dbReference type="PROSITE" id="PS50089"/>
    </source>
</evidence>
<keyword evidence="5" id="KW-0472">Membrane</keyword>
<evidence type="ECO:0000313" key="7">
    <source>
        <dbReference type="EMBL" id="CAD8842341.1"/>
    </source>
</evidence>
<evidence type="ECO:0000256" key="5">
    <source>
        <dbReference type="SAM" id="Phobius"/>
    </source>
</evidence>
<gene>
    <name evidence="7" type="ORF">NSCI0253_LOCUS16689</name>
    <name evidence="8" type="ORF">NSCI0253_LOCUS16690</name>
</gene>
<dbReference type="PROSITE" id="PS50089">
    <property type="entry name" value="ZF_RING_2"/>
    <property type="match status" value="1"/>
</dbReference>
<dbReference type="GO" id="GO:0008270">
    <property type="term" value="F:zinc ion binding"/>
    <property type="evidence" value="ECO:0007669"/>
    <property type="project" value="UniProtKB-KW"/>
</dbReference>
<dbReference type="EMBL" id="HBFQ01023725">
    <property type="protein sequence ID" value="CAD8842342.1"/>
    <property type="molecule type" value="Transcribed_RNA"/>
</dbReference>
<evidence type="ECO:0000256" key="1">
    <source>
        <dbReference type="ARBA" id="ARBA00022723"/>
    </source>
</evidence>
<dbReference type="PANTHER" id="PTHR45931:SF3">
    <property type="entry name" value="RING ZINC FINGER-CONTAINING PROTEIN"/>
    <property type="match status" value="1"/>
</dbReference>
<evidence type="ECO:0000256" key="3">
    <source>
        <dbReference type="ARBA" id="ARBA00022833"/>
    </source>
</evidence>
<keyword evidence="1" id="KW-0479">Metal-binding</keyword>
<feature type="transmembrane region" description="Helical" evidence="5">
    <location>
        <begin position="37"/>
        <end position="58"/>
    </location>
</feature>
<evidence type="ECO:0000256" key="4">
    <source>
        <dbReference type="PROSITE-ProRule" id="PRU00175"/>
    </source>
</evidence>
<evidence type="ECO:0000313" key="8">
    <source>
        <dbReference type="EMBL" id="CAD8842342.1"/>
    </source>
</evidence>
<organism evidence="7">
    <name type="scientific">Noctiluca scintillans</name>
    <name type="common">Sea sparkle</name>
    <name type="synonym">Red tide dinoflagellate</name>
    <dbReference type="NCBI Taxonomy" id="2966"/>
    <lineage>
        <taxon>Eukaryota</taxon>
        <taxon>Sar</taxon>
        <taxon>Alveolata</taxon>
        <taxon>Dinophyceae</taxon>
        <taxon>Noctilucales</taxon>
        <taxon>Noctilucaceae</taxon>
        <taxon>Noctiluca</taxon>
    </lineage>
</organism>
<keyword evidence="3" id="KW-0862">Zinc</keyword>
<reference evidence="7" key="1">
    <citation type="submission" date="2021-01" db="EMBL/GenBank/DDBJ databases">
        <authorList>
            <person name="Corre E."/>
            <person name="Pelletier E."/>
            <person name="Niang G."/>
            <person name="Scheremetjew M."/>
            <person name="Finn R."/>
            <person name="Kale V."/>
            <person name="Holt S."/>
            <person name="Cochrane G."/>
            <person name="Meng A."/>
            <person name="Brown T."/>
            <person name="Cohen L."/>
        </authorList>
    </citation>
    <scope>NUCLEOTIDE SEQUENCE</scope>
</reference>
<proteinExistence type="predicted"/>
<dbReference type="GO" id="GO:0005634">
    <property type="term" value="C:nucleus"/>
    <property type="evidence" value="ECO:0007669"/>
    <property type="project" value="TreeGrafter"/>
</dbReference>
<dbReference type="GO" id="GO:0006511">
    <property type="term" value="P:ubiquitin-dependent protein catabolic process"/>
    <property type="evidence" value="ECO:0007669"/>
    <property type="project" value="TreeGrafter"/>
</dbReference>
<dbReference type="Pfam" id="PF13639">
    <property type="entry name" value="zf-RING_2"/>
    <property type="match status" value="1"/>
</dbReference>
<accession>A0A6T8XLH2</accession>
<keyword evidence="2 4" id="KW-0863">Zinc-finger</keyword>
<dbReference type="AlphaFoldDB" id="A0A6T8XLH2"/>
<dbReference type="InterPro" id="IPR001841">
    <property type="entry name" value="Znf_RING"/>
</dbReference>
<sequence>MTQILGYNDGILLISLIYSSVDLSYEWDQFDRCQRPIHWWLLVSYASVIMFRTTHLLGTRTTDAGNTHFLLDLRQKGALPRLLVSFTWFVALPFFTIWTVVGTHWLVGIMRTTPSCVPTHSHLGFTMLWLVLSYVWILIHAALGVMAWLLEYRLRRAEVDLRGIEDADMVSRWGEVSVLPGYRSLNSTDTGLTPTEINALPLVIAGTTSEGAFTEDTECSICLIDICPGESLRRLCVCGHSFHRACIDLWLLRRGDCPLCKRCVKAGCVPTARPIASGIVF</sequence>
<evidence type="ECO:0000256" key="2">
    <source>
        <dbReference type="ARBA" id="ARBA00022771"/>
    </source>
</evidence>
<dbReference type="SUPFAM" id="SSF57850">
    <property type="entry name" value="RING/U-box"/>
    <property type="match status" value="1"/>
</dbReference>
<dbReference type="GO" id="GO:0061630">
    <property type="term" value="F:ubiquitin protein ligase activity"/>
    <property type="evidence" value="ECO:0007669"/>
    <property type="project" value="TreeGrafter"/>
</dbReference>
<feature type="transmembrane region" description="Helical" evidence="5">
    <location>
        <begin position="79"/>
        <end position="107"/>
    </location>
</feature>
<dbReference type="EMBL" id="HBFQ01023724">
    <property type="protein sequence ID" value="CAD8842341.1"/>
    <property type="molecule type" value="Transcribed_RNA"/>
</dbReference>
<protein>
    <recommendedName>
        <fullName evidence="6">RING-type domain-containing protein</fullName>
    </recommendedName>
</protein>
<dbReference type="SMART" id="SM00184">
    <property type="entry name" value="RING"/>
    <property type="match status" value="1"/>
</dbReference>
<dbReference type="PANTHER" id="PTHR45931">
    <property type="entry name" value="SI:CH211-59O9.10"/>
    <property type="match status" value="1"/>
</dbReference>
<feature type="transmembrane region" description="Helical" evidence="5">
    <location>
        <begin position="127"/>
        <end position="150"/>
    </location>
</feature>
<name>A0A6T8XLH2_NOCSC</name>
<feature type="domain" description="RING-type" evidence="6">
    <location>
        <begin position="219"/>
        <end position="261"/>
    </location>
</feature>
<keyword evidence="5" id="KW-0812">Transmembrane</keyword>
<keyword evidence="5" id="KW-1133">Transmembrane helix</keyword>
<dbReference type="InterPro" id="IPR051834">
    <property type="entry name" value="RING_finger_E3_ligase"/>
</dbReference>
<dbReference type="InterPro" id="IPR013083">
    <property type="entry name" value="Znf_RING/FYVE/PHD"/>
</dbReference>